<evidence type="ECO:0000313" key="12">
    <source>
        <dbReference type="Proteomes" id="UP000708208"/>
    </source>
</evidence>
<keyword evidence="3" id="KW-0156">Chromatin regulator</keyword>
<dbReference type="GO" id="GO:0006338">
    <property type="term" value="P:chromatin remodeling"/>
    <property type="evidence" value="ECO:0007669"/>
    <property type="project" value="InterPro"/>
</dbReference>
<keyword evidence="12" id="KW-1185">Reference proteome</keyword>
<keyword evidence="6 7" id="KW-0539">Nucleus</keyword>
<comment type="subcellular location">
    <subcellularLocation>
        <location evidence="1">Nucleus</location>
    </subcellularLocation>
</comment>
<dbReference type="GO" id="GO:0003682">
    <property type="term" value="F:chromatin binding"/>
    <property type="evidence" value="ECO:0007669"/>
    <property type="project" value="InterPro"/>
</dbReference>
<keyword evidence="4" id="KW-0805">Transcription regulation</keyword>
<keyword evidence="7" id="KW-0238">DNA-binding</keyword>
<protein>
    <recommendedName>
        <fullName evidence="13">Protein polybromo-1</fullName>
    </recommendedName>
</protein>
<dbReference type="InterPro" id="IPR037382">
    <property type="entry name" value="Rsc/polybromo"/>
</dbReference>
<feature type="domain" description="BAH" evidence="10">
    <location>
        <begin position="22"/>
        <end position="140"/>
    </location>
</feature>
<evidence type="ECO:0008006" key="13">
    <source>
        <dbReference type="Google" id="ProtNLM"/>
    </source>
</evidence>
<comment type="caution">
    <text evidence="11">The sequence shown here is derived from an EMBL/GenBank/DDBJ whole genome shotgun (WGS) entry which is preliminary data.</text>
</comment>
<dbReference type="PANTHER" id="PTHR16062:SF19">
    <property type="entry name" value="PROTEIN POLYBROMO-1"/>
    <property type="match status" value="1"/>
</dbReference>
<dbReference type="GO" id="GO:0016514">
    <property type="term" value="C:SWI/SNF complex"/>
    <property type="evidence" value="ECO:0007669"/>
    <property type="project" value="TreeGrafter"/>
</dbReference>
<reference evidence="11" key="1">
    <citation type="submission" date="2021-06" db="EMBL/GenBank/DDBJ databases">
        <authorList>
            <person name="Hodson N. C."/>
            <person name="Mongue J. A."/>
            <person name="Jaron S. K."/>
        </authorList>
    </citation>
    <scope>NUCLEOTIDE SEQUENCE</scope>
</reference>
<keyword evidence="5" id="KW-0804">Transcription</keyword>
<evidence type="ECO:0000256" key="8">
    <source>
        <dbReference type="SAM" id="MobiDB-lite"/>
    </source>
</evidence>
<dbReference type="InterPro" id="IPR001025">
    <property type="entry name" value="BAH_dom"/>
</dbReference>
<dbReference type="GO" id="GO:0016586">
    <property type="term" value="C:RSC-type complex"/>
    <property type="evidence" value="ECO:0007669"/>
    <property type="project" value="InterPro"/>
</dbReference>
<dbReference type="PROSITE" id="PS50118">
    <property type="entry name" value="HMG_BOX_2"/>
    <property type="match status" value="1"/>
</dbReference>
<dbReference type="InterPro" id="IPR009071">
    <property type="entry name" value="HMG_box_dom"/>
</dbReference>
<dbReference type="SMART" id="SM00398">
    <property type="entry name" value="HMG"/>
    <property type="match status" value="1"/>
</dbReference>
<name>A0A8J2JB72_9HEXA</name>
<sequence length="618" mass="69177">MMMPAGGKEGFVFYEQFNLPCGPVRVGDYVYVRVENTKKLVARVDTMWSDNNITHFHGPWFTTLSEISPSSVAPGRLFYKQEIFQSTIEDTNPLLSICGKCCVLDVMDYIKYRPTEIPEEDVFVCESLYDEARRQIKKLEILKKLSRNNPLIHQDEIYYFRKPITLSKVDLDGTPVPEMPKLKAAMKVEPSSPVVNIKLDVDSTVEDSMDGSPPSLGEVPHVVIPPSAPATPVATAPTTKKSQKTGGKKIVTGYILYSSEVRKYVAEKNPTSSFGEISRIVGNDWRKMTGPEKQVYEERAARMNEEKEQALAAGIETPTKTKDMTKQEAEFLAAVNALKKDPDWIFECCWDNCDWQFEDALDLIEHCVQEPKGHVPKYFADKSPNGSTTEGEFQCHWKNCARVKKGVNPFPNLARLLKHVKDIHIMKGNGRIIHPDMRSKNCKASRNPKPKKGAKTPNSNGSFGNKVGTPRKTLGSLNQSSSFTMPPSSISLDSAQPVPSTATMPVPAVQPQVIQQPVQPPEPLFVAVPPRPQKLLHSEAYIRYIESLHNDQRSVSNWENTLKATQETVPVPEPDKLPSHWLGNGAGNNGSVIDALWNLRNFMMSDSLNLVPRRNTQF</sequence>
<evidence type="ECO:0000256" key="1">
    <source>
        <dbReference type="ARBA" id="ARBA00004123"/>
    </source>
</evidence>
<evidence type="ECO:0000256" key="2">
    <source>
        <dbReference type="ARBA" id="ARBA00022737"/>
    </source>
</evidence>
<gene>
    <name evidence="11" type="ORF">AFUS01_LOCUS5136</name>
</gene>
<evidence type="ECO:0000313" key="11">
    <source>
        <dbReference type="EMBL" id="CAG7712100.1"/>
    </source>
</evidence>
<keyword evidence="2" id="KW-0677">Repeat</keyword>
<evidence type="ECO:0000256" key="3">
    <source>
        <dbReference type="ARBA" id="ARBA00022853"/>
    </source>
</evidence>
<evidence type="ECO:0000259" key="10">
    <source>
        <dbReference type="PROSITE" id="PS51038"/>
    </source>
</evidence>
<dbReference type="PROSITE" id="PS51038">
    <property type="entry name" value="BAH"/>
    <property type="match status" value="1"/>
</dbReference>
<dbReference type="GO" id="GO:0003677">
    <property type="term" value="F:DNA binding"/>
    <property type="evidence" value="ECO:0007669"/>
    <property type="project" value="UniProtKB-UniRule"/>
</dbReference>
<feature type="domain" description="HMG box" evidence="9">
    <location>
        <begin position="247"/>
        <end position="315"/>
    </location>
</feature>
<feature type="DNA-binding region" description="HMG box" evidence="7">
    <location>
        <begin position="247"/>
        <end position="315"/>
    </location>
</feature>
<dbReference type="Proteomes" id="UP000708208">
    <property type="component" value="Unassembled WGS sequence"/>
</dbReference>
<accession>A0A8J2JB72</accession>
<dbReference type="CDD" id="cd21984">
    <property type="entry name" value="HMG-box_PB1"/>
    <property type="match status" value="1"/>
</dbReference>
<evidence type="ECO:0000256" key="7">
    <source>
        <dbReference type="PROSITE-ProRule" id="PRU00267"/>
    </source>
</evidence>
<evidence type="ECO:0000256" key="5">
    <source>
        <dbReference type="ARBA" id="ARBA00023163"/>
    </source>
</evidence>
<dbReference type="GO" id="GO:0006368">
    <property type="term" value="P:transcription elongation by RNA polymerase II"/>
    <property type="evidence" value="ECO:0007669"/>
    <property type="project" value="TreeGrafter"/>
</dbReference>
<feature type="compositionally biased region" description="Polar residues" evidence="8">
    <location>
        <begin position="492"/>
        <end position="503"/>
    </location>
</feature>
<evidence type="ECO:0000256" key="4">
    <source>
        <dbReference type="ARBA" id="ARBA00023015"/>
    </source>
</evidence>
<evidence type="ECO:0000259" key="9">
    <source>
        <dbReference type="PROSITE" id="PS50118"/>
    </source>
</evidence>
<proteinExistence type="predicted"/>
<dbReference type="Pfam" id="PF01426">
    <property type="entry name" value="BAH"/>
    <property type="match status" value="1"/>
</dbReference>
<dbReference type="AlphaFoldDB" id="A0A8J2JB72"/>
<dbReference type="EMBL" id="CAJVCH010032557">
    <property type="protein sequence ID" value="CAG7712100.1"/>
    <property type="molecule type" value="Genomic_DNA"/>
</dbReference>
<dbReference type="SMART" id="SM00439">
    <property type="entry name" value="BAH"/>
    <property type="match status" value="1"/>
</dbReference>
<feature type="compositionally biased region" description="Basic residues" evidence="8">
    <location>
        <begin position="440"/>
        <end position="454"/>
    </location>
</feature>
<feature type="region of interest" description="Disordered" evidence="8">
    <location>
        <begin position="434"/>
        <end position="503"/>
    </location>
</feature>
<evidence type="ECO:0000256" key="6">
    <source>
        <dbReference type="ARBA" id="ARBA00023242"/>
    </source>
</evidence>
<organism evidence="11 12">
    <name type="scientific">Allacma fusca</name>
    <dbReference type="NCBI Taxonomy" id="39272"/>
    <lineage>
        <taxon>Eukaryota</taxon>
        <taxon>Metazoa</taxon>
        <taxon>Ecdysozoa</taxon>
        <taxon>Arthropoda</taxon>
        <taxon>Hexapoda</taxon>
        <taxon>Collembola</taxon>
        <taxon>Symphypleona</taxon>
        <taxon>Sminthuridae</taxon>
        <taxon>Allacma</taxon>
    </lineage>
</organism>
<dbReference type="PANTHER" id="PTHR16062">
    <property type="entry name" value="SWI/SNF-RELATED"/>
    <property type="match status" value="1"/>
</dbReference>
<dbReference type="OrthoDB" id="10009055at2759"/>
<feature type="compositionally biased region" description="Low complexity" evidence="8">
    <location>
        <begin position="480"/>
        <end position="491"/>
    </location>
</feature>
<dbReference type="Pfam" id="PF00505">
    <property type="entry name" value="HMG_box"/>
    <property type="match status" value="1"/>
</dbReference>